<dbReference type="InterPro" id="IPR019734">
    <property type="entry name" value="TPR_rpt"/>
</dbReference>
<evidence type="ECO:0000313" key="3">
    <source>
        <dbReference type="EMBL" id="KAF5188099.1"/>
    </source>
</evidence>
<protein>
    <submittedName>
        <fullName evidence="3">Uncharacterized protein</fullName>
    </submittedName>
</protein>
<dbReference type="InterPro" id="IPR011990">
    <property type="entry name" value="TPR-like_helical_dom_sf"/>
</dbReference>
<accession>A0A7J6VSN5</accession>
<evidence type="ECO:0000256" key="1">
    <source>
        <dbReference type="ARBA" id="ARBA00022737"/>
    </source>
</evidence>
<dbReference type="PANTHER" id="PTHR45883:SF2">
    <property type="entry name" value="HSC70-INTERACTING PROTEIN"/>
    <property type="match status" value="1"/>
</dbReference>
<evidence type="ECO:0000313" key="4">
    <source>
        <dbReference type="Proteomes" id="UP000554482"/>
    </source>
</evidence>
<comment type="caution">
    <text evidence="3">The sequence shown here is derived from an EMBL/GenBank/DDBJ whole genome shotgun (WGS) entry which is preliminary data.</text>
</comment>
<dbReference type="OrthoDB" id="533763at2759"/>
<proteinExistence type="predicted"/>
<dbReference type="EMBL" id="JABWDY010027198">
    <property type="protein sequence ID" value="KAF5188099.1"/>
    <property type="molecule type" value="Genomic_DNA"/>
</dbReference>
<dbReference type="Proteomes" id="UP000554482">
    <property type="component" value="Unassembled WGS sequence"/>
</dbReference>
<name>A0A7J6VSN5_THATH</name>
<dbReference type="SUPFAM" id="SSF48452">
    <property type="entry name" value="TPR-like"/>
    <property type="match status" value="1"/>
</dbReference>
<reference evidence="3 4" key="1">
    <citation type="submission" date="2020-06" db="EMBL/GenBank/DDBJ databases">
        <title>Transcriptomic and genomic resources for Thalictrum thalictroides and T. hernandezii: Facilitating candidate gene discovery in an emerging model plant lineage.</title>
        <authorList>
            <person name="Arias T."/>
            <person name="Riano-Pachon D.M."/>
            <person name="Di Stilio V.S."/>
        </authorList>
    </citation>
    <scope>NUCLEOTIDE SEQUENCE [LARGE SCALE GENOMIC DNA]</scope>
    <source>
        <strain evidence="4">cv. WT478/WT964</strain>
        <tissue evidence="3">Leaves</tissue>
    </source>
</reference>
<dbReference type="SMART" id="SM00028">
    <property type="entry name" value="TPR"/>
    <property type="match status" value="3"/>
</dbReference>
<dbReference type="GO" id="GO:0030544">
    <property type="term" value="F:Hsp70 protein binding"/>
    <property type="evidence" value="ECO:0007669"/>
    <property type="project" value="TreeGrafter"/>
</dbReference>
<keyword evidence="1" id="KW-0677">Repeat</keyword>
<organism evidence="3 4">
    <name type="scientific">Thalictrum thalictroides</name>
    <name type="common">Rue-anemone</name>
    <name type="synonym">Anemone thalictroides</name>
    <dbReference type="NCBI Taxonomy" id="46969"/>
    <lineage>
        <taxon>Eukaryota</taxon>
        <taxon>Viridiplantae</taxon>
        <taxon>Streptophyta</taxon>
        <taxon>Embryophyta</taxon>
        <taxon>Tracheophyta</taxon>
        <taxon>Spermatophyta</taxon>
        <taxon>Magnoliopsida</taxon>
        <taxon>Ranunculales</taxon>
        <taxon>Ranunculaceae</taxon>
        <taxon>Thalictroideae</taxon>
        <taxon>Thalictrum</taxon>
    </lineage>
</organism>
<keyword evidence="2" id="KW-0802">TPR repeat</keyword>
<sequence length="217" mass="24959">MEGENDPDWQLLKYKAREVYEKGEYDKAEELLTDAIKYMPEAEPGPAASLLGFRGTVYTKMNKLDLAIKDANAGLKICSSSFSCLRCRGMANYLLERWVDAREDLMAAELIMPDESRMIPNLVKEIGAKIAKVKAETFPHFEDRRNRFLEEARNKILTWRESLGSREPLEPPLDVYIDWRDAPVLTPIRMQGFGKDFFSHYAYTFLSSGFMDCYSPT</sequence>
<dbReference type="PANTHER" id="PTHR45883">
    <property type="entry name" value="HSC70-INTERACTING PROTEIN"/>
    <property type="match status" value="1"/>
</dbReference>
<dbReference type="Gene3D" id="1.25.40.10">
    <property type="entry name" value="Tetratricopeptide repeat domain"/>
    <property type="match status" value="1"/>
</dbReference>
<gene>
    <name evidence="3" type="ORF">FRX31_022314</name>
</gene>
<dbReference type="AlphaFoldDB" id="A0A7J6VSN5"/>
<evidence type="ECO:0000256" key="2">
    <source>
        <dbReference type="ARBA" id="ARBA00022803"/>
    </source>
</evidence>
<keyword evidence="4" id="KW-1185">Reference proteome</keyword>